<feature type="domain" description="Pyrroline-5-carboxylate reductase dimerisation" evidence="9">
    <location>
        <begin position="166"/>
        <end position="270"/>
    </location>
</feature>
<dbReference type="InterPro" id="IPR036291">
    <property type="entry name" value="NAD(P)-bd_dom_sf"/>
</dbReference>
<dbReference type="InterPro" id="IPR008927">
    <property type="entry name" value="6-PGluconate_DH-like_C_sf"/>
</dbReference>
<protein>
    <recommendedName>
        <fullName evidence="4 5">Pyrroline-5-carboxylate reductase</fullName>
        <shortName evidence="4">P5C reductase</shortName>
        <shortName evidence="4">P5CR</shortName>
        <ecNumber evidence="4 5">1.5.1.2</ecNumber>
    </recommendedName>
    <alternativeName>
        <fullName evidence="4">PCA reductase</fullName>
    </alternativeName>
</protein>
<dbReference type="PANTHER" id="PTHR11645:SF0">
    <property type="entry name" value="PYRROLINE-5-CARBOXYLATE REDUCTASE 3"/>
    <property type="match status" value="1"/>
</dbReference>
<evidence type="ECO:0000259" key="8">
    <source>
        <dbReference type="Pfam" id="PF03807"/>
    </source>
</evidence>
<comment type="similarity">
    <text evidence="1 4 7">Belongs to the pyrroline-5-carboxylate reductase family.</text>
</comment>
<evidence type="ECO:0000256" key="4">
    <source>
        <dbReference type="HAMAP-Rule" id="MF_01925"/>
    </source>
</evidence>
<evidence type="ECO:0000256" key="1">
    <source>
        <dbReference type="ARBA" id="ARBA00005525"/>
    </source>
</evidence>
<dbReference type="AlphaFoldDB" id="A0A9D2HER4"/>
<gene>
    <name evidence="4 10" type="primary">proC</name>
    <name evidence="10" type="ORF">H9962_06010</name>
</gene>
<reference evidence="10" key="1">
    <citation type="journal article" date="2021" name="PeerJ">
        <title>Extensive microbial diversity within the chicken gut microbiome revealed by metagenomics and culture.</title>
        <authorList>
            <person name="Gilroy R."/>
            <person name="Ravi A."/>
            <person name="Getino M."/>
            <person name="Pursley I."/>
            <person name="Horton D.L."/>
            <person name="Alikhan N.F."/>
            <person name="Baker D."/>
            <person name="Gharbi K."/>
            <person name="Hall N."/>
            <person name="Watson M."/>
            <person name="Adriaenssens E.M."/>
            <person name="Foster-Nyarko E."/>
            <person name="Jarju S."/>
            <person name="Secka A."/>
            <person name="Antonio M."/>
            <person name="Oren A."/>
            <person name="Chaudhuri R.R."/>
            <person name="La Ragione R."/>
            <person name="Hildebrand F."/>
            <person name="Pallen M.J."/>
        </authorList>
    </citation>
    <scope>NUCLEOTIDE SEQUENCE</scope>
    <source>
        <strain evidence="10">CHK186-16707</strain>
    </source>
</reference>
<dbReference type="GO" id="GO:0005737">
    <property type="term" value="C:cytoplasm"/>
    <property type="evidence" value="ECO:0007669"/>
    <property type="project" value="UniProtKB-SubCell"/>
</dbReference>
<dbReference type="InterPro" id="IPR028939">
    <property type="entry name" value="P5C_Rdtase_cat_N"/>
</dbReference>
<dbReference type="Gene3D" id="3.40.50.720">
    <property type="entry name" value="NAD(P)-binding Rossmann-like Domain"/>
    <property type="match status" value="1"/>
</dbReference>
<dbReference type="HAMAP" id="MF_01925">
    <property type="entry name" value="P5C_reductase"/>
    <property type="match status" value="1"/>
</dbReference>
<comment type="pathway">
    <text evidence="4 7">Amino-acid biosynthesis; L-proline biosynthesis; L-proline from L-glutamate 5-semialdehyde: step 1/1.</text>
</comment>
<evidence type="ECO:0000256" key="6">
    <source>
        <dbReference type="PIRSR" id="PIRSR000193-1"/>
    </source>
</evidence>
<dbReference type="SUPFAM" id="SSF51735">
    <property type="entry name" value="NAD(P)-binding Rossmann-fold domains"/>
    <property type="match status" value="1"/>
</dbReference>
<comment type="function">
    <text evidence="4">Catalyzes the reduction of 1-pyrroline-5-carboxylate (PCA) to L-proline.</text>
</comment>
<dbReference type="GO" id="GO:0004735">
    <property type="term" value="F:pyrroline-5-carboxylate reductase activity"/>
    <property type="evidence" value="ECO:0007669"/>
    <property type="project" value="UniProtKB-UniRule"/>
</dbReference>
<sequence>MPSAEPVLGCIGCGNMGGAVVRGLADKHALRLLGHDHTRAKVEALSPADKPGRVEWSDSPEALAAEADIIVLAVKPHQMADMLTRIRPRLDASKLVVSLAAAFSLEQLRRGVDGVCPVARVMPNLPALVGKGVFALCLDDPALTEARKTLLRELFGLLGMAVVLPEDKFPAFSSLAGCGPAYACLFMEGMHNAAVTMGFKADVAKQLVAATMEGTARLAQDSPESFADLRVRVCSPGGVTIYAVNHLERTAVRGHVADAVLAAMRRDREMSGE</sequence>
<organism evidence="10 11">
    <name type="scientific">Candidatus Mailhella merdigallinarum</name>
    <dbReference type="NCBI Taxonomy" id="2838658"/>
    <lineage>
        <taxon>Bacteria</taxon>
        <taxon>Pseudomonadati</taxon>
        <taxon>Thermodesulfobacteriota</taxon>
        <taxon>Desulfovibrionia</taxon>
        <taxon>Desulfovibrionales</taxon>
        <taxon>Desulfovibrionaceae</taxon>
        <taxon>Mailhella</taxon>
    </lineage>
</organism>
<comment type="catalytic activity">
    <reaction evidence="4">
        <text>L-proline + NAD(+) = (S)-1-pyrroline-5-carboxylate + NADH + 2 H(+)</text>
        <dbReference type="Rhea" id="RHEA:14105"/>
        <dbReference type="ChEBI" id="CHEBI:15378"/>
        <dbReference type="ChEBI" id="CHEBI:17388"/>
        <dbReference type="ChEBI" id="CHEBI:57540"/>
        <dbReference type="ChEBI" id="CHEBI:57945"/>
        <dbReference type="ChEBI" id="CHEBI:60039"/>
        <dbReference type="EC" id="1.5.1.2"/>
    </reaction>
</comment>
<evidence type="ECO:0000259" key="9">
    <source>
        <dbReference type="Pfam" id="PF14748"/>
    </source>
</evidence>
<evidence type="ECO:0000313" key="11">
    <source>
        <dbReference type="Proteomes" id="UP000824225"/>
    </source>
</evidence>
<dbReference type="Pfam" id="PF03807">
    <property type="entry name" value="F420_oxidored"/>
    <property type="match status" value="1"/>
</dbReference>
<name>A0A9D2HER4_9BACT</name>
<evidence type="ECO:0000256" key="5">
    <source>
        <dbReference type="NCBIfam" id="TIGR00112"/>
    </source>
</evidence>
<dbReference type="FunFam" id="1.10.3730.10:FF:000001">
    <property type="entry name" value="Pyrroline-5-carboxylate reductase"/>
    <property type="match status" value="1"/>
</dbReference>
<evidence type="ECO:0000313" key="10">
    <source>
        <dbReference type="EMBL" id="HJA08725.1"/>
    </source>
</evidence>
<comment type="catalytic activity">
    <reaction evidence="4 7">
        <text>L-proline + NADP(+) = (S)-1-pyrroline-5-carboxylate + NADPH + 2 H(+)</text>
        <dbReference type="Rhea" id="RHEA:14109"/>
        <dbReference type="ChEBI" id="CHEBI:15378"/>
        <dbReference type="ChEBI" id="CHEBI:17388"/>
        <dbReference type="ChEBI" id="CHEBI:57783"/>
        <dbReference type="ChEBI" id="CHEBI:58349"/>
        <dbReference type="ChEBI" id="CHEBI:60039"/>
        <dbReference type="EC" id="1.5.1.2"/>
    </reaction>
</comment>
<keyword evidence="3 4" id="KW-0560">Oxidoreductase</keyword>
<evidence type="ECO:0000256" key="3">
    <source>
        <dbReference type="ARBA" id="ARBA00023002"/>
    </source>
</evidence>
<keyword evidence="2 4" id="KW-0521">NADP</keyword>
<keyword evidence="4 7" id="KW-0641">Proline biosynthesis</keyword>
<comment type="subcellular location">
    <subcellularLocation>
        <location evidence="4">Cytoplasm</location>
    </subcellularLocation>
</comment>
<dbReference type="PANTHER" id="PTHR11645">
    <property type="entry name" value="PYRROLINE-5-CARBOXYLATE REDUCTASE"/>
    <property type="match status" value="1"/>
</dbReference>
<dbReference type="PROSITE" id="PS00521">
    <property type="entry name" value="P5CR"/>
    <property type="match status" value="1"/>
</dbReference>
<keyword evidence="4 7" id="KW-0028">Amino-acid biosynthesis</keyword>
<dbReference type="EC" id="1.5.1.2" evidence="4 5"/>
<feature type="binding site" evidence="6">
    <location>
        <position position="38"/>
    </location>
    <ligand>
        <name>NADP(+)</name>
        <dbReference type="ChEBI" id="CHEBI:58349"/>
    </ligand>
</feature>
<dbReference type="NCBIfam" id="TIGR00112">
    <property type="entry name" value="proC"/>
    <property type="match status" value="1"/>
</dbReference>
<dbReference type="PIRSF" id="PIRSF000193">
    <property type="entry name" value="Pyrrol-5-carb_rd"/>
    <property type="match status" value="1"/>
</dbReference>
<feature type="binding site" evidence="6">
    <location>
        <begin position="73"/>
        <end position="76"/>
    </location>
    <ligand>
        <name>NADP(+)</name>
        <dbReference type="ChEBI" id="CHEBI:58349"/>
    </ligand>
</feature>
<feature type="domain" description="Pyrroline-5-carboxylate reductase catalytic N-terminal" evidence="8">
    <location>
        <begin position="8"/>
        <end position="101"/>
    </location>
</feature>
<dbReference type="GO" id="GO:0055129">
    <property type="term" value="P:L-proline biosynthetic process"/>
    <property type="evidence" value="ECO:0007669"/>
    <property type="project" value="UniProtKB-UniRule"/>
</dbReference>
<proteinExistence type="inferred from homology"/>
<comment type="caution">
    <text evidence="10">The sequence shown here is derived from an EMBL/GenBank/DDBJ whole genome shotgun (WGS) entry which is preliminary data.</text>
</comment>
<keyword evidence="4" id="KW-0963">Cytoplasm</keyword>
<accession>A0A9D2HER4</accession>
<reference evidence="10" key="2">
    <citation type="submission" date="2021-04" db="EMBL/GenBank/DDBJ databases">
        <authorList>
            <person name="Gilroy R."/>
        </authorList>
    </citation>
    <scope>NUCLEOTIDE SEQUENCE</scope>
    <source>
        <strain evidence="10">CHK186-16707</strain>
    </source>
</reference>
<feature type="binding site" evidence="6">
    <location>
        <begin position="11"/>
        <end position="16"/>
    </location>
    <ligand>
        <name>NADP(+)</name>
        <dbReference type="ChEBI" id="CHEBI:58349"/>
    </ligand>
</feature>
<dbReference type="InterPro" id="IPR053790">
    <property type="entry name" value="P5CR-like_CS"/>
</dbReference>
<evidence type="ECO:0000256" key="2">
    <source>
        <dbReference type="ARBA" id="ARBA00022857"/>
    </source>
</evidence>
<dbReference type="InterPro" id="IPR029036">
    <property type="entry name" value="P5CR_dimer"/>
</dbReference>
<dbReference type="EMBL" id="DXAN01000020">
    <property type="protein sequence ID" value="HJA08725.1"/>
    <property type="molecule type" value="Genomic_DNA"/>
</dbReference>
<dbReference type="InterPro" id="IPR000304">
    <property type="entry name" value="Pyrroline-COOH_reductase"/>
</dbReference>
<dbReference type="SUPFAM" id="SSF48179">
    <property type="entry name" value="6-phosphogluconate dehydrogenase C-terminal domain-like"/>
    <property type="match status" value="1"/>
</dbReference>
<dbReference type="Proteomes" id="UP000824225">
    <property type="component" value="Unassembled WGS sequence"/>
</dbReference>
<evidence type="ECO:0000256" key="7">
    <source>
        <dbReference type="RuleBase" id="RU003903"/>
    </source>
</evidence>
<dbReference type="Gene3D" id="1.10.3730.10">
    <property type="entry name" value="ProC C-terminal domain-like"/>
    <property type="match status" value="1"/>
</dbReference>
<dbReference type="Pfam" id="PF14748">
    <property type="entry name" value="P5CR_dimer"/>
    <property type="match status" value="1"/>
</dbReference>